<evidence type="ECO:0000313" key="9">
    <source>
        <dbReference type="EMBL" id="SNR38053.1"/>
    </source>
</evidence>
<evidence type="ECO:0000256" key="2">
    <source>
        <dbReference type="ARBA" id="ARBA00008610"/>
    </source>
</evidence>
<gene>
    <name evidence="9" type="ORF">SAMN06265360_10495</name>
</gene>
<keyword evidence="3" id="KW-1003">Cell membrane</keyword>
<reference evidence="9 10" key="1">
    <citation type="submission" date="2017-06" db="EMBL/GenBank/DDBJ databases">
        <authorList>
            <person name="Kim H.J."/>
            <person name="Triplett B.A."/>
        </authorList>
    </citation>
    <scope>NUCLEOTIDE SEQUENCE [LARGE SCALE GENOMIC DNA]</scope>
    <source>
        <strain evidence="9 10">DSM 45207</strain>
    </source>
</reference>
<dbReference type="SUPFAM" id="SSF53822">
    <property type="entry name" value="Periplasmic binding protein-like I"/>
    <property type="match status" value="1"/>
</dbReference>
<comment type="subcellular location">
    <subcellularLocation>
        <location evidence="1">Cell membrane</location>
        <topology evidence="1">Lipid-anchor</topology>
    </subcellularLocation>
</comment>
<keyword evidence="10" id="KW-1185">Reference proteome</keyword>
<sequence length="366" mass="38728">MIAMHRAAVIRLGAVLAASALAVTACGEAPEETDAGSEGDDFVGCMVTDEGGVDDKSFNETSHRGLVNAHDAGTISDVQVAESHSTADFEPNVSSMVSQECGLIVTVGFMLADATADAAESNPDERFAIVDFQYTDEDSGEPVTIDNVKPLVFNTHEAAFLAGYLAAGYSETGTVATWGGAKIPTVTIFMDGYYDGVQHYNEVHDADIEVLGWDKESQDGQFTDDFSNSSLAQQYSENLIQQGADVIMPVAGPIGESAAVAARDAGDVALIWVDTDGYESLPEYSDLILTSVVKGMDTAVEEAVEATADGEYSPDPFVGTLENEGVSIAPYHDFSGEIDDELAEEVAELEQQIIDGELEVQSDAAF</sequence>
<dbReference type="PANTHER" id="PTHR34296">
    <property type="entry name" value="TRANSCRIPTIONAL ACTIVATOR PROTEIN MED"/>
    <property type="match status" value="1"/>
</dbReference>
<evidence type="ECO:0000256" key="4">
    <source>
        <dbReference type="ARBA" id="ARBA00022729"/>
    </source>
</evidence>
<organism evidence="9 10">
    <name type="scientific">Haloechinothrix alba</name>
    <dbReference type="NCBI Taxonomy" id="664784"/>
    <lineage>
        <taxon>Bacteria</taxon>
        <taxon>Bacillati</taxon>
        <taxon>Actinomycetota</taxon>
        <taxon>Actinomycetes</taxon>
        <taxon>Pseudonocardiales</taxon>
        <taxon>Pseudonocardiaceae</taxon>
        <taxon>Haloechinothrix</taxon>
    </lineage>
</organism>
<accession>A0A238VW52</accession>
<dbReference type="InterPro" id="IPR050957">
    <property type="entry name" value="BMP_lipoprotein"/>
</dbReference>
<dbReference type="PANTHER" id="PTHR34296:SF2">
    <property type="entry name" value="ABC TRANSPORTER GUANOSINE-BINDING PROTEIN NUPN"/>
    <property type="match status" value="1"/>
</dbReference>
<evidence type="ECO:0000256" key="7">
    <source>
        <dbReference type="SAM" id="SignalP"/>
    </source>
</evidence>
<dbReference type="InterPro" id="IPR028082">
    <property type="entry name" value="Peripla_BP_I"/>
</dbReference>
<dbReference type="Proteomes" id="UP000198348">
    <property type="component" value="Unassembled WGS sequence"/>
</dbReference>
<dbReference type="AlphaFoldDB" id="A0A238VW52"/>
<dbReference type="InterPro" id="IPR003760">
    <property type="entry name" value="PnrA-like"/>
</dbReference>
<protein>
    <submittedName>
        <fullName evidence="9">Nucleoside-binding protein</fullName>
    </submittedName>
</protein>
<proteinExistence type="inferred from homology"/>
<feature type="domain" description="ABC transporter substrate-binding protein PnrA-like" evidence="8">
    <location>
        <begin position="45"/>
        <end position="362"/>
    </location>
</feature>
<feature type="chain" id="PRO_5039559721" evidence="7">
    <location>
        <begin position="23"/>
        <end position="366"/>
    </location>
</feature>
<feature type="signal peptide" evidence="7">
    <location>
        <begin position="1"/>
        <end position="22"/>
    </location>
</feature>
<keyword evidence="5" id="KW-0472">Membrane</keyword>
<evidence type="ECO:0000313" key="10">
    <source>
        <dbReference type="Proteomes" id="UP000198348"/>
    </source>
</evidence>
<comment type="similarity">
    <text evidence="2">Belongs to the BMP lipoprotein family.</text>
</comment>
<name>A0A238VW52_9PSEU</name>
<keyword evidence="4 7" id="KW-0732">Signal</keyword>
<dbReference type="GO" id="GO:0005886">
    <property type="term" value="C:plasma membrane"/>
    <property type="evidence" value="ECO:0007669"/>
    <property type="project" value="UniProtKB-SubCell"/>
</dbReference>
<dbReference type="CDD" id="cd06354">
    <property type="entry name" value="PBP1_PrnA-like"/>
    <property type="match status" value="1"/>
</dbReference>
<evidence type="ECO:0000256" key="3">
    <source>
        <dbReference type="ARBA" id="ARBA00022475"/>
    </source>
</evidence>
<dbReference type="PROSITE" id="PS51257">
    <property type="entry name" value="PROKAR_LIPOPROTEIN"/>
    <property type="match status" value="1"/>
</dbReference>
<evidence type="ECO:0000256" key="5">
    <source>
        <dbReference type="ARBA" id="ARBA00023136"/>
    </source>
</evidence>
<keyword evidence="6" id="KW-0449">Lipoprotein</keyword>
<dbReference type="Pfam" id="PF02608">
    <property type="entry name" value="Bmp"/>
    <property type="match status" value="1"/>
</dbReference>
<evidence type="ECO:0000256" key="6">
    <source>
        <dbReference type="ARBA" id="ARBA00023288"/>
    </source>
</evidence>
<dbReference type="EMBL" id="FZNW01000004">
    <property type="protein sequence ID" value="SNR38053.1"/>
    <property type="molecule type" value="Genomic_DNA"/>
</dbReference>
<dbReference type="Gene3D" id="3.40.50.2300">
    <property type="match status" value="2"/>
</dbReference>
<evidence type="ECO:0000256" key="1">
    <source>
        <dbReference type="ARBA" id="ARBA00004193"/>
    </source>
</evidence>
<evidence type="ECO:0000259" key="8">
    <source>
        <dbReference type="Pfam" id="PF02608"/>
    </source>
</evidence>